<dbReference type="Proteomes" id="UP000007062">
    <property type="component" value="Chromosome 3R"/>
</dbReference>
<evidence type="ECO:0000313" key="1">
    <source>
        <dbReference type="EnsemblMetazoa" id="AGAP029059-PA"/>
    </source>
</evidence>
<proteinExistence type="predicted"/>
<dbReference type="InParanoid" id="A0A240PMZ9"/>
<organism evidence="1 2">
    <name type="scientific">Anopheles gambiae</name>
    <name type="common">African malaria mosquito</name>
    <dbReference type="NCBI Taxonomy" id="7165"/>
    <lineage>
        <taxon>Eukaryota</taxon>
        <taxon>Metazoa</taxon>
        <taxon>Ecdysozoa</taxon>
        <taxon>Arthropoda</taxon>
        <taxon>Hexapoda</taxon>
        <taxon>Insecta</taxon>
        <taxon>Pterygota</taxon>
        <taxon>Neoptera</taxon>
        <taxon>Endopterygota</taxon>
        <taxon>Diptera</taxon>
        <taxon>Nematocera</taxon>
        <taxon>Culicoidea</taxon>
        <taxon>Culicidae</taxon>
        <taxon>Anophelinae</taxon>
        <taxon>Anopheles</taxon>
    </lineage>
</organism>
<sequence>MDFISTTNVRSVLRSRIQQNGELFASSSVRIGGNAKTCAQITLMRDAVISRKIPIIIQSPDIALSRHKEERSCHLQTPSHRLHKRDVDHRLEDVRSLDCPNQAACCTRLRFRPSVQHSSKRFPVRATTTTRFVPSRFRNIWSLKTRNNCN</sequence>
<dbReference type="EMBL" id="AAAB01008964">
    <property type="status" value="NOT_ANNOTATED_CDS"/>
    <property type="molecule type" value="Genomic_DNA"/>
</dbReference>
<dbReference type="VEuPathDB" id="VectorBase:AGAP029059"/>
<reference evidence="1" key="3">
    <citation type="submission" date="2020-05" db="UniProtKB">
        <authorList>
            <consortium name="EnsemblMetazoa"/>
        </authorList>
    </citation>
    <scope>IDENTIFICATION</scope>
    <source>
        <strain evidence="1">PEST</strain>
    </source>
</reference>
<keyword evidence="2" id="KW-1185">Reference proteome</keyword>
<evidence type="ECO:0000313" key="2">
    <source>
        <dbReference type="Proteomes" id="UP000007062"/>
    </source>
</evidence>
<dbReference type="AlphaFoldDB" id="A0A240PMZ9"/>
<reference evidence="1 2" key="2">
    <citation type="journal article" date="2004" name="Trends Parasitol.">
        <title>The Anopheles gambiae genome: an update.</title>
        <authorList>
            <person name="Mongin E."/>
            <person name="Louis C."/>
            <person name="Holt R.A."/>
            <person name="Birney E."/>
            <person name="Collins F.H."/>
        </authorList>
    </citation>
    <scope>NUCLEOTIDE SEQUENCE [LARGE SCALE GENOMIC DNA]</scope>
    <source>
        <strain evidence="1 2">PEST</strain>
    </source>
</reference>
<protein>
    <submittedName>
        <fullName evidence="1">Uncharacterized protein</fullName>
    </submittedName>
</protein>
<accession>A0A240PMZ9</accession>
<dbReference type="EnsemblMetazoa" id="AGAP029059-RA">
    <property type="protein sequence ID" value="AGAP029059-PA"/>
    <property type="gene ID" value="AGAP029059"/>
</dbReference>
<name>A0A240PMZ9_ANOGA</name>
<reference evidence="1 2" key="1">
    <citation type="journal article" date="2002" name="Science">
        <title>The genome sequence of the malaria mosquito Anopheles gambiae.</title>
        <authorList>
            <person name="Holt R.A."/>
            <person name="Subramanian G.M."/>
            <person name="Halpern A."/>
            <person name="Sutton G.G."/>
            <person name="Charlab R."/>
            <person name="Nusskern D.R."/>
            <person name="Wincker P."/>
            <person name="Clark A.G."/>
            <person name="Ribeiro J.M."/>
            <person name="Wides R."/>
            <person name="Salzberg S.L."/>
            <person name="Loftus B."/>
            <person name="Yandell M."/>
            <person name="Majoros W.H."/>
            <person name="Rusch D.B."/>
            <person name="Lai Z."/>
            <person name="Kraft C.L."/>
            <person name="Abril J.F."/>
            <person name="Anthouard V."/>
            <person name="Arensburger P."/>
            <person name="Atkinson P.W."/>
            <person name="Baden H."/>
            <person name="de Berardinis V."/>
            <person name="Baldwin D."/>
            <person name="Benes V."/>
            <person name="Biedler J."/>
            <person name="Blass C."/>
            <person name="Bolanos R."/>
            <person name="Boscus D."/>
            <person name="Barnstead M."/>
            <person name="Cai S."/>
            <person name="Center A."/>
            <person name="Chaturverdi K."/>
            <person name="Christophides G.K."/>
            <person name="Chrystal M.A."/>
            <person name="Clamp M."/>
            <person name="Cravchik A."/>
            <person name="Curwen V."/>
            <person name="Dana A."/>
            <person name="Delcher A."/>
            <person name="Dew I."/>
            <person name="Evans C.A."/>
            <person name="Flanigan M."/>
            <person name="Grundschober-Freimoser A."/>
            <person name="Friedli L."/>
            <person name="Gu Z."/>
            <person name="Guan P."/>
            <person name="Guigo R."/>
            <person name="Hillenmeyer M.E."/>
            <person name="Hladun S.L."/>
            <person name="Hogan J.R."/>
            <person name="Hong Y.S."/>
            <person name="Hoover J."/>
            <person name="Jaillon O."/>
            <person name="Ke Z."/>
            <person name="Kodira C."/>
            <person name="Kokoza E."/>
            <person name="Koutsos A."/>
            <person name="Letunic I."/>
            <person name="Levitsky A."/>
            <person name="Liang Y."/>
            <person name="Lin J.J."/>
            <person name="Lobo N.F."/>
            <person name="Lopez J.R."/>
            <person name="Malek J.A."/>
            <person name="McIntosh T.C."/>
            <person name="Meister S."/>
            <person name="Miller J."/>
            <person name="Mobarry C."/>
            <person name="Mongin E."/>
            <person name="Murphy S.D."/>
            <person name="O'Brochta D.A."/>
            <person name="Pfannkoch C."/>
            <person name="Qi R."/>
            <person name="Regier M.A."/>
            <person name="Remington K."/>
            <person name="Shao H."/>
            <person name="Sharakhova M.V."/>
            <person name="Sitter C.D."/>
            <person name="Shetty J."/>
            <person name="Smith T.J."/>
            <person name="Strong R."/>
            <person name="Sun J."/>
            <person name="Thomasova D."/>
            <person name="Ton L.Q."/>
            <person name="Topalis P."/>
            <person name="Tu Z."/>
            <person name="Unger M.F."/>
            <person name="Walenz B."/>
            <person name="Wang A."/>
            <person name="Wang J."/>
            <person name="Wang M."/>
            <person name="Wang X."/>
            <person name="Woodford K.J."/>
            <person name="Wortman J.R."/>
            <person name="Wu M."/>
            <person name="Yao A."/>
            <person name="Zdobnov E.M."/>
            <person name="Zhang H."/>
            <person name="Zhao Q."/>
            <person name="Zhao S."/>
            <person name="Zhu S.C."/>
            <person name="Zhimulev I."/>
            <person name="Coluzzi M."/>
            <person name="della Torre A."/>
            <person name="Roth C.W."/>
            <person name="Louis C."/>
            <person name="Kalush F."/>
            <person name="Mural R.J."/>
            <person name="Myers E.W."/>
            <person name="Adams M.D."/>
            <person name="Smith H.O."/>
            <person name="Broder S."/>
            <person name="Gardner M.J."/>
            <person name="Fraser C.M."/>
            <person name="Birney E."/>
            <person name="Bork P."/>
            <person name="Brey P.T."/>
            <person name="Venter J.C."/>
            <person name="Weissenbach J."/>
            <person name="Kafatos F.C."/>
            <person name="Collins F.H."/>
            <person name="Hoffman S.L."/>
        </authorList>
    </citation>
    <scope>NUCLEOTIDE SEQUENCE [LARGE SCALE GENOMIC DNA]</scope>
    <source>
        <strain evidence="1 2">PEST</strain>
    </source>
</reference>